<dbReference type="GO" id="GO:0003677">
    <property type="term" value="F:DNA binding"/>
    <property type="evidence" value="ECO:0007669"/>
    <property type="project" value="UniProtKB-KW"/>
</dbReference>
<dbReference type="OrthoDB" id="9814165at2"/>
<keyword evidence="3" id="KW-0238">DNA-binding</keyword>
<evidence type="ECO:0000256" key="1">
    <source>
        <dbReference type="ARBA" id="ARBA00009437"/>
    </source>
</evidence>
<dbReference type="BioCyc" id="AURANTIMONAS:SI859A1_03134-MONOMER"/>
<comment type="caution">
    <text evidence="6">The sequence shown here is derived from an EMBL/GenBank/DDBJ whole genome shotgun (WGS) entry which is preliminary data.</text>
</comment>
<comment type="similarity">
    <text evidence="1">Belongs to the LysR transcriptional regulatory family.</text>
</comment>
<evidence type="ECO:0000256" key="4">
    <source>
        <dbReference type="ARBA" id="ARBA00023163"/>
    </source>
</evidence>
<dbReference type="PROSITE" id="PS50931">
    <property type="entry name" value="HTH_LYSR"/>
    <property type="match status" value="1"/>
</dbReference>
<dbReference type="AlphaFoldDB" id="Q1YFP6"/>
<dbReference type="InterPro" id="IPR012787">
    <property type="entry name" value="TF_PcaQ"/>
</dbReference>
<dbReference type="InterPro" id="IPR000847">
    <property type="entry name" value="LysR_HTH_N"/>
</dbReference>
<organism evidence="6 7">
    <name type="scientific">Aurantimonas manganoxydans (strain ATCC BAA-1229 / DSM 21871 / SI85-9A1)</name>
    <dbReference type="NCBI Taxonomy" id="287752"/>
    <lineage>
        <taxon>Bacteria</taxon>
        <taxon>Pseudomonadati</taxon>
        <taxon>Pseudomonadota</taxon>
        <taxon>Alphaproteobacteria</taxon>
        <taxon>Hyphomicrobiales</taxon>
        <taxon>Aurantimonadaceae</taxon>
        <taxon>Aurantimonas</taxon>
    </lineage>
</organism>
<keyword evidence="4" id="KW-0804">Transcription</keyword>
<dbReference type="InterPro" id="IPR036388">
    <property type="entry name" value="WH-like_DNA-bd_sf"/>
</dbReference>
<dbReference type="InterPro" id="IPR005119">
    <property type="entry name" value="LysR_subst-bd"/>
</dbReference>
<name>Q1YFP6_AURMS</name>
<dbReference type="RefSeq" id="WP_009210948.1">
    <property type="nucleotide sequence ID" value="NZ_BBWP01000004.1"/>
</dbReference>
<keyword evidence="7" id="KW-1185">Reference proteome</keyword>
<dbReference type="PANTHER" id="PTHR30419:SF8">
    <property type="entry name" value="NITROGEN ASSIMILATION TRANSCRIPTIONAL ACTIVATOR-RELATED"/>
    <property type="match status" value="1"/>
</dbReference>
<dbReference type="Gene3D" id="1.10.10.10">
    <property type="entry name" value="Winged helix-like DNA-binding domain superfamily/Winged helix DNA-binding domain"/>
    <property type="match status" value="1"/>
</dbReference>
<dbReference type="Proteomes" id="UP000000321">
    <property type="component" value="Unassembled WGS sequence"/>
</dbReference>
<keyword evidence="2" id="KW-0805">Transcription regulation</keyword>
<dbReference type="HOGENOM" id="CLU_039613_6_0_5"/>
<evidence type="ECO:0000313" key="6">
    <source>
        <dbReference type="EMBL" id="EAS48927.1"/>
    </source>
</evidence>
<protein>
    <submittedName>
        <fullName evidence="6">Putative pca operon transcription factor PcaQ</fullName>
    </submittedName>
</protein>
<evidence type="ECO:0000256" key="2">
    <source>
        <dbReference type="ARBA" id="ARBA00023015"/>
    </source>
</evidence>
<dbReference type="NCBIfam" id="TIGR02424">
    <property type="entry name" value="TF_pcaQ"/>
    <property type="match status" value="1"/>
</dbReference>
<dbReference type="SUPFAM" id="SSF53850">
    <property type="entry name" value="Periplasmic binding protein-like II"/>
    <property type="match status" value="1"/>
</dbReference>
<dbReference type="PANTHER" id="PTHR30419">
    <property type="entry name" value="HTH-TYPE TRANSCRIPTIONAL REGULATOR YBHD"/>
    <property type="match status" value="1"/>
</dbReference>
<proteinExistence type="inferred from homology"/>
<dbReference type="InterPro" id="IPR050950">
    <property type="entry name" value="HTH-type_LysR_regulators"/>
</dbReference>
<dbReference type="Pfam" id="PF00126">
    <property type="entry name" value="HTH_1"/>
    <property type="match status" value="1"/>
</dbReference>
<dbReference type="GO" id="GO:0019619">
    <property type="term" value="P:3,4-dihydroxybenzoate catabolic process"/>
    <property type="evidence" value="ECO:0007669"/>
    <property type="project" value="InterPro"/>
</dbReference>
<accession>Q1YFP6</accession>
<dbReference type="GO" id="GO:0003700">
    <property type="term" value="F:DNA-binding transcription factor activity"/>
    <property type="evidence" value="ECO:0007669"/>
    <property type="project" value="InterPro"/>
</dbReference>
<evidence type="ECO:0000313" key="7">
    <source>
        <dbReference type="Proteomes" id="UP000000321"/>
    </source>
</evidence>
<dbReference type="EMBL" id="AAPJ01000006">
    <property type="protein sequence ID" value="EAS48927.1"/>
    <property type="molecule type" value="Genomic_DNA"/>
</dbReference>
<sequence length="307" mass="32340">MEIDPRVRLRHLKTFIEVARSASLGKAAVRLNVSQPAVSKTLSELEEMLGARLIARGRGGATLTPVGRMFHSYASASLAALSQGIEGVAETLAASQLRLTIGALPSVAARIVPDAAIEMARTAPEAGLTIVSGPNAYLLSQLASGALDLVIGRLGQPEAMAGFSFAQLYSERVSLVVRPGHPLLSAADPALIAAYPLIFPDADAAIRTIAERYFIAHGLTRRRDRIETVVDSFGRAYVRKTDAVWFISSGVVALDVADGMLAELPVDMAETLGPVGLTMRGEGDPSPALRLFIAAIRATVAAHGLAR</sequence>
<evidence type="ECO:0000256" key="3">
    <source>
        <dbReference type="ARBA" id="ARBA00023125"/>
    </source>
</evidence>
<dbReference type="GO" id="GO:0005829">
    <property type="term" value="C:cytosol"/>
    <property type="evidence" value="ECO:0007669"/>
    <property type="project" value="TreeGrafter"/>
</dbReference>
<dbReference type="Gene3D" id="3.40.190.290">
    <property type="match status" value="1"/>
</dbReference>
<evidence type="ECO:0000259" key="5">
    <source>
        <dbReference type="PROSITE" id="PS50931"/>
    </source>
</evidence>
<feature type="domain" description="HTH lysR-type" evidence="5">
    <location>
        <begin position="7"/>
        <end position="64"/>
    </location>
</feature>
<dbReference type="InterPro" id="IPR036390">
    <property type="entry name" value="WH_DNA-bd_sf"/>
</dbReference>
<dbReference type="PRINTS" id="PR00039">
    <property type="entry name" value="HTHLYSR"/>
</dbReference>
<reference evidence="6 7" key="1">
    <citation type="journal article" date="2008" name="Appl. Environ. Microbiol.">
        <title>Genomic insights into Mn(II) oxidation by the marine alphaproteobacterium Aurantimonas sp. strain SI85-9A1.</title>
        <authorList>
            <person name="Dick G.J."/>
            <person name="Podell S."/>
            <person name="Johnson H.A."/>
            <person name="Rivera-Espinoza Y."/>
            <person name="Bernier-Latmani R."/>
            <person name="McCarthy J.K."/>
            <person name="Torpey J.W."/>
            <person name="Clement B.G."/>
            <person name="Gaasterland T."/>
            <person name="Tebo B.M."/>
        </authorList>
    </citation>
    <scope>NUCLEOTIDE SEQUENCE [LARGE SCALE GENOMIC DNA]</scope>
    <source>
        <strain evidence="6 7">SI85-9A1</strain>
    </source>
</reference>
<dbReference type="Pfam" id="PF03466">
    <property type="entry name" value="LysR_substrate"/>
    <property type="match status" value="1"/>
</dbReference>
<dbReference type="GO" id="GO:0045893">
    <property type="term" value="P:positive regulation of DNA-templated transcription"/>
    <property type="evidence" value="ECO:0007669"/>
    <property type="project" value="InterPro"/>
</dbReference>
<gene>
    <name evidence="6" type="ORF">SI859A1_03134</name>
</gene>
<dbReference type="SUPFAM" id="SSF46785">
    <property type="entry name" value="Winged helix' DNA-binding domain"/>
    <property type="match status" value="1"/>
</dbReference>